<dbReference type="EMBL" id="JARPUR010000004">
    <property type="protein sequence ID" value="KAK4878835.1"/>
    <property type="molecule type" value="Genomic_DNA"/>
</dbReference>
<dbReference type="AlphaFoldDB" id="A0AAN7SQR3"/>
<evidence type="ECO:0000259" key="4">
    <source>
        <dbReference type="PROSITE" id="PS51800"/>
    </source>
</evidence>
<dbReference type="PANTHER" id="PTHR21402:SF5">
    <property type="entry name" value="GAMETOCYTE SPECIFIC FACTOR 1"/>
    <property type="match status" value="1"/>
</dbReference>
<name>A0AAN7SQR3_9COLE</name>
<dbReference type="GO" id="GO:0008270">
    <property type="term" value="F:zinc ion binding"/>
    <property type="evidence" value="ECO:0007669"/>
    <property type="project" value="UniProtKB-KW"/>
</dbReference>
<reference evidence="6" key="1">
    <citation type="submission" date="2023-01" db="EMBL/GenBank/DDBJ databases">
        <title>Key to firefly adult light organ development and bioluminescence: homeobox transcription factors regulate luciferase expression and transportation to peroxisome.</title>
        <authorList>
            <person name="Fu X."/>
        </authorList>
    </citation>
    <scope>NUCLEOTIDE SEQUENCE [LARGE SCALE GENOMIC DNA]</scope>
</reference>
<keyword evidence="6" id="KW-1185">Reference proteome</keyword>
<evidence type="ECO:0000256" key="2">
    <source>
        <dbReference type="ARBA" id="ARBA00022771"/>
    </source>
</evidence>
<dbReference type="InterPro" id="IPR051591">
    <property type="entry name" value="UPF0224_FAM112_RNA_Proc"/>
</dbReference>
<evidence type="ECO:0000313" key="6">
    <source>
        <dbReference type="Proteomes" id="UP001353858"/>
    </source>
</evidence>
<dbReference type="Proteomes" id="UP001353858">
    <property type="component" value="Unassembled WGS sequence"/>
</dbReference>
<evidence type="ECO:0000256" key="1">
    <source>
        <dbReference type="ARBA" id="ARBA00022723"/>
    </source>
</evidence>
<keyword evidence="1" id="KW-0479">Metal-binding</keyword>
<comment type="caution">
    <text evidence="5">The sequence shown here is derived from an EMBL/GenBank/DDBJ whole genome shotgun (WGS) entry which is preliminary data.</text>
</comment>
<keyword evidence="3" id="KW-0862">Zinc</keyword>
<dbReference type="PANTHER" id="PTHR21402">
    <property type="entry name" value="GAMETOCYTE SPECIFIC FACTOR 1-RELATED"/>
    <property type="match status" value="1"/>
</dbReference>
<dbReference type="InterPro" id="IPR036236">
    <property type="entry name" value="Znf_C2H2_sf"/>
</dbReference>
<gene>
    <name evidence="5" type="ORF">RN001_011341</name>
</gene>
<evidence type="ECO:0000256" key="3">
    <source>
        <dbReference type="ARBA" id="ARBA00022833"/>
    </source>
</evidence>
<dbReference type="PROSITE" id="PS51800">
    <property type="entry name" value="ZF_CHHC_U11_48K"/>
    <property type="match status" value="1"/>
</dbReference>
<evidence type="ECO:0000313" key="5">
    <source>
        <dbReference type="EMBL" id="KAK4878835.1"/>
    </source>
</evidence>
<keyword evidence="2" id="KW-0863">Zinc-finger</keyword>
<dbReference type="Pfam" id="PF05253">
    <property type="entry name" value="zf-U11-48K"/>
    <property type="match status" value="1"/>
</dbReference>
<accession>A0AAN7SQR3</accession>
<proteinExistence type="predicted"/>
<feature type="domain" description="CHHC U11-48K-type" evidence="4">
    <location>
        <begin position="11"/>
        <end position="38"/>
    </location>
</feature>
<sequence length="112" mass="13449">MEGCYDIRDIVVVCPFDKTHCIAQSRLQRHIIKCSRNFPKHFVCHFNALHRFLTKEEQVQHIMLCPNKSFTQPWRYVSRSEKNWSSSAPVHTPNAQTFNMELEDWSDEYRYN</sequence>
<dbReference type="InterPro" id="IPR022776">
    <property type="entry name" value="TRM13/UPF0224_CHHC_Znf_dom"/>
</dbReference>
<organism evidence="5 6">
    <name type="scientific">Aquatica leii</name>
    <dbReference type="NCBI Taxonomy" id="1421715"/>
    <lineage>
        <taxon>Eukaryota</taxon>
        <taxon>Metazoa</taxon>
        <taxon>Ecdysozoa</taxon>
        <taxon>Arthropoda</taxon>
        <taxon>Hexapoda</taxon>
        <taxon>Insecta</taxon>
        <taxon>Pterygota</taxon>
        <taxon>Neoptera</taxon>
        <taxon>Endopterygota</taxon>
        <taxon>Coleoptera</taxon>
        <taxon>Polyphaga</taxon>
        <taxon>Elateriformia</taxon>
        <taxon>Elateroidea</taxon>
        <taxon>Lampyridae</taxon>
        <taxon>Luciolinae</taxon>
        <taxon>Aquatica</taxon>
    </lineage>
</organism>
<dbReference type="SUPFAM" id="SSF57667">
    <property type="entry name" value="beta-beta-alpha zinc fingers"/>
    <property type="match status" value="1"/>
</dbReference>
<protein>
    <recommendedName>
        <fullName evidence="4">CHHC U11-48K-type domain-containing protein</fullName>
    </recommendedName>
</protein>